<accession>A0A1G4KP18</accession>
<protein>
    <submittedName>
        <fullName evidence="1">Uncharacterized protein</fullName>
    </submittedName>
</protein>
<reference evidence="1 2" key="2">
    <citation type="journal article" date="2016" name="FEMS Yeast Res.">
        <title>Curation of the genome annotation of Pichia pastoris (Komagataella phaffii) CBS7435 from gene level to protein function.</title>
        <authorList>
            <person name="Valli M."/>
            <person name="Tatto N.E."/>
            <person name="Peymann A."/>
            <person name="Gruber C."/>
            <person name="Landes N."/>
            <person name="Ekker H."/>
            <person name="Thallinger G.G."/>
            <person name="Mattanovich D."/>
            <person name="Gasser B."/>
            <person name="Graf A.B."/>
        </authorList>
    </citation>
    <scope>GENOME REANNOTATION</scope>
    <source>
        <strain evidence="1 2">ATCC 76273 / CBS 7435 / CECT 11047 / NRRL Y-11430 / Wegner 21-1</strain>
    </source>
</reference>
<dbReference type="EMBL" id="FR839628">
    <property type="protein sequence ID" value="SCV11754.1"/>
    <property type="molecule type" value="Genomic_DNA"/>
</dbReference>
<gene>
    <name evidence="1" type="ordered locus">PP7435_Chr1-1620</name>
</gene>
<dbReference type="Proteomes" id="UP000006853">
    <property type="component" value="Chromosome 1"/>
</dbReference>
<proteinExistence type="predicted"/>
<keyword evidence="2" id="KW-1185">Reference proteome</keyword>
<organism evidence="1 2">
    <name type="scientific">Komagataella phaffii (strain ATCC 76273 / CBS 7435 / CECT 11047 / NRRL Y-11430 / Wegner 21-1)</name>
    <name type="common">Yeast</name>
    <name type="synonym">Pichia pastoris</name>
    <dbReference type="NCBI Taxonomy" id="981350"/>
    <lineage>
        <taxon>Eukaryota</taxon>
        <taxon>Fungi</taxon>
        <taxon>Dikarya</taxon>
        <taxon>Ascomycota</taxon>
        <taxon>Saccharomycotina</taxon>
        <taxon>Pichiomycetes</taxon>
        <taxon>Pichiales</taxon>
        <taxon>Pichiaceae</taxon>
        <taxon>Komagataella</taxon>
    </lineage>
</organism>
<evidence type="ECO:0000313" key="1">
    <source>
        <dbReference type="EMBL" id="SCV11754.1"/>
    </source>
</evidence>
<reference evidence="1 2" key="1">
    <citation type="journal article" date="2011" name="J. Biotechnol.">
        <title>High-quality genome sequence of Pichia pastoris CBS7435.</title>
        <authorList>
            <person name="Kuberl A."/>
            <person name="Schneider J."/>
            <person name="Thallinger G.G."/>
            <person name="Anderl I."/>
            <person name="Wibberg D."/>
            <person name="Hajek T."/>
            <person name="Jaenicke S."/>
            <person name="Brinkrolf K."/>
            <person name="Goesmann A."/>
            <person name="Szczepanowski R."/>
            <person name="Puhler A."/>
            <person name="Schwab H."/>
            <person name="Glieder A."/>
            <person name="Pichler H."/>
        </authorList>
    </citation>
    <scope>NUCLEOTIDE SEQUENCE [LARGE SCALE GENOMIC DNA]</scope>
    <source>
        <strain evidence="2">ATCC 76273 / CBS 7435 / CECT 11047 / NRRL Y-11430 / Wegner 21-1</strain>
    </source>
</reference>
<evidence type="ECO:0000313" key="2">
    <source>
        <dbReference type="Proteomes" id="UP000006853"/>
    </source>
</evidence>
<dbReference type="AlphaFoldDB" id="A0A1G4KP18"/>
<name>A0A1G4KP18_KOMPC</name>
<sequence length="71" mass="8161">MHVYKLEDKLKKRCSIAIDGCIPSSTQKRAQTGLHLLALTHMPNKSKKPKRNSYCDFSVKKVNRHLADRKP</sequence>